<proteinExistence type="predicted"/>
<feature type="domain" description="DUF4132" evidence="1">
    <location>
        <begin position="822"/>
        <end position="998"/>
    </location>
</feature>
<name>A0ABS8Z7G7_9PSEU</name>
<dbReference type="Pfam" id="PF13569">
    <property type="entry name" value="DUF4132"/>
    <property type="match status" value="1"/>
</dbReference>
<dbReference type="EMBL" id="JAJVCN010000001">
    <property type="protein sequence ID" value="MCE7003831.1"/>
    <property type="molecule type" value="Genomic_DNA"/>
</dbReference>
<gene>
    <name evidence="2" type="ORF">LWC34_13475</name>
</gene>
<reference evidence="2 3" key="1">
    <citation type="submission" date="2021-12" db="EMBL/GenBank/DDBJ databases">
        <title>Genome sequence of Kibdelosporangium philippinense ATCC 49844.</title>
        <authorList>
            <person name="Fedorov E.A."/>
            <person name="Omeragic M."/>
            <person name="Shalygina K.F."/>
            <person name="Maclea K.S."/>
        </authorList>
    </citation>
    <scope>NUCLEOTIDE SEQUENCE [LARGE SCALE GENOMIC DNA]</scope>
    <source>
        <strain evidence="2 3">ATCC 49844</strain>
    </source>
</reference>
<keyword evidence="3" id="KW-1185">Reference proteome</keyword>
<protein>
    <submittedName>
        <fullName evidence="2">DUF4132 domain-containing protein</fullName>
    </submittedName>
</protein>
<organism evidence="2 3">
    <name type="scientific">Kibdelosporangium philippinense</name>
    <dbReference type="NCBI Taxonomy" id="211113"/>
    <lineage>
        <taxon>Bacteria</taxon>
        <taxon>Bacillati</taxon>
        <taxon>Actinomycetota</taxon>
        <taxon>Actinomycetes</taxon>
        <taxon>Pseudonocardiales</taxon>
        <taxon>Pseudonocardiaceae</taxon>
        <taxon>Kibdelosporangium</taxon>
    </lineage>
</organism>
<dbReference type="Proteomes" id="UP001521150">
    <property type="component" value="Unassembled WGS sequence"/>
</dbReference>
<evidence type="ECO:0000259" key="1">
    <source>
        <dbReference type="Pfam" id="PF13569"/>
    </source>
</evidence>
<evidence type="ECO:0000313" key="2">
    <source>
        <dbReference type="EMBL" id="MCE7003831.1"/>
    </source>
</evidence>
<dbReference type="RefSeq" id="WP_233725388.1">
    <property type="nucleotide sequence ID" value="NZ_JAJVCN010000001.1"/>
</dbReference>
<comment type="caution">
    <text evidence="2">The sequence shown here is derived from an EMBL/GenBank/DDBJ whole genome shotgun (WGS) entry which is preliminary data.</text>
</comment>
<sequence length="1085" mass="119037">MDENTFEMPAAWRRHTYPRRDRGTPAFQPDNQEIAKGAALLESLRTGLDEVFDEPRSDKTLADAGRAYLAGEPMAIGAAVVRMTASATRMENVTPLVHHWIAEHGVVFAAEAALSCPKVQVSVDYFSMGAKSNRGSAAVWVEPQSTTYSRRNHREVTVGTKLLRRALAAASEAEYAAAEAKLDSLGGFTSANVIRAYLMPTRSDWVSEALQETVDLELWWLLAYSVSTPEDLAILPRTHAIGYHADLVYTVLDAVGTAIVPRLAEELDGYNDIDMRKRSLAILAAIPTDEAFTAMLDRLAQDKVQSALVTAMRAFPQRAARLLAARANDDIRIRGLLEQHLRANPDLELPEKVRAIADTLDLRAESVPVAPADLLPPLLVDPPWKRPTKQVKQVVVTGLDAPEPVISWAPGEREQWAAVRGYWDSWCDDDWPKNLEVYRQGKQSNSRTYNPSTFFARGPEEMIRPLLAGWSPPSYSVDEWGKVIVAKYGLDALPAMMRIAPTGTLSSIELLLPYASIEVAEVMADRFCNRKSVRRVAMDWLIRHGVTAARMLIPAALGAAGDARKNAEAALRFIATQGHDLVAAASEFGTQAQDGIRTLVEVDLIEVLPAKLPKLGAWADPKMMPQVRMRDGQHALPPDAVGHLLMTMALSKPGDVYAGLPIVRDMCDPSALSSFAWSVFELWLQADSPSKDSWALHALGWFGDDDTVRTLSPLIRRWPGESQHQRAVTGLDVLAEIGSEVALAHLNGIAEKVKFKALKARAREKVAAIAAQLGLSRDQLADRLVPRLGLDEATSLTIDYGTRTFTVGFDEQLKPYVVDADGKRRKDLPKPGAKDDQELSKAEYKRYAALKKDVRTVASDQIHRLETALVNQRTWTATEFHDLLAGHPLLWHIVRRLVWMTDAGHSFRLAEDRTLANAEDDIFLLPGDAEVRLAHPVLLDAETLAAWGEVFADYEILQPFPQLGRPVANVDSLPAALAQYTGAVVPVGKLLGLTKRGWERGQPQDAGVECWILRPLPSGGAIAVGLEPGIAAGAVNEYPEQKLAGLTYSPSGTGYEYWSSTATNVPDLDQVTVSEILSELASLID</sequence>
<accession>A0ABS8Z7G7</accession>
<evidence type="ECO:0000313" key="3">
    <source>
        <dbReference type="Proteomes" id="UP001521150"/>
    </source>
</evidence>
<dbReference type="InterPro" id="IPR025406">
    <property type="entry name" value="DUF4132"/>
</dbReference>